<dbReference type="Gene3D" id="2.30.180.10">
    <property type="entry name" value="FAS1 domain"/>
    <property type="match status" value="2"/>
</dbReference>
<dbReference type="HOGENOM" id="CLU_031281_1_1_10"/>
<gene>
    <name evidence="3" type="ORF">NMS_0042</name>
</gene>
<evidence type="ECO:0000256" key="1">
    <source>
        <dbReference type="SAM" id="SignalP"/>
    </source>
</evidence>
<feature type="signal peptide" evidence="1">
    <location>
        <begin position="1"/>
        <end position="19"/>
    </location>
</feature>
<dbReference type="KEGG" id="nmf:NMS_0042"/>
<feature type="chain" id="PRO_5004914284" evidence="1">
    <location>
        <begin position="20"/>
        <end position="320"/>
    </location>
</feature>
<accession>W8VZ68</accession>
<dbReference type="GO" id="GO:0005615">
    <property type="term" value="C:extracellular space"/>
    <property type="evidence" value="ECO:0007669"/>
    <property type="project" value="TreeGrafter"/>
</dbReference>
<protein>
    <submittedName>
        <fullName evidence="3">Transforming growth factor-beta induced protein IG-H3</fullName>
    </submittedName>
</protein>
<dbReference type="PROSITE" id="PS51257">
    <property type="entry name" value="PROKAR_LIPOPROTEIN"/>
    <property type="match status" value="1"/>
</dbReference>
<keyword evidence="4" id="KW-1185">Reference proteome</keyword>
<dbReference type="PANTHER" id="PTHR10900">
    <property type="entry name" value="PERIOSTIN-RELATED"/>
    <property type="match status" value="1"/>
</dbReference>
<evidence type="ECO:0000259" key="2">
    <source>
        <dbReference type="PROSITE" id="PS50213"/>
    </source>
</evidence>
<feature type="domain" description="FAS1" evidence="2">
    <location>
        <begin position="172"/>
        <end position="317"/>
    </location>
</feature>
<organism evidence="3 4">
    <name type="scientific">Nonlabens marinus S1-08</name>
    <dbReference type="NCBI Taxonomy" id="1454201"/>
    <lineage>
        <taxon>Bacteria</taxon>
        <taxon>Pseudomonadati</taxon>
        <taxon>Bacteroidota</taxon>
        <taxon>Flavobacteriia</taxon>
        <taxon>Flavobacteriales</taxon>
        <taxon>Flavobacteriaceae</taxon>
        <taxon>Nonlabens</taxon>
    </lineage>
</organism>
<dbReference type="SUPFAM" id="SSF82153">
    <property type="entry name" value="FAS1 domain"/>
    <property type="match status" value="2"/>
</dbReference>
<dbReference type="RefSeq" id="WP_041494818.1">
    <property type="nucleotide sequence ID" value="NZ_AP014548.1"/>
</dbReference>
<dbReference type="OrthoDB" id="9800666at2"/>
<dbReference type="SMART" id="SM00554">
    <property type="entry name" value="FAS1"/>
    <property type="match status" value="2"/>
</dbReference>
<dbReference type="STRING" id="1454201.NMS_0042"/>
<feature type="domain" description="FAS1" evidence="2">
    <location>
        <begin position="33"/>
        <end position="170"/>
    </location>
</feature>
<reference evidence="3 4" key="1">
    <citation type="journal article" date="2014" name="Proc. Natl. Acad. Sci. U.S.A.">
        <title>Functional characterization of flavobacteria rhodopsins reveals a unique class of light-driven chloride pump in bacteria.</title>
        <authorList>
            <person name="Yoshizawa S."/>
            <person name="Kumagai Y."/>
            <person name="Kim H."/>
            <person name="Ogura Y."/>
            <person name="Hayashi T."/>
            <person name="Iwasaki W."/>
            <person name="DeLong E.F."/>
            <person name="Kogure K."/>
        </authorList>
    </citation>
    <scope>NUCLEOTIDE SEQUENCE [LARGE SCALE GENOMIC DNA]</scope>
    <source>
        <strain evidence="3 4">S1-08</strain>
    </source>
</reference>
<dbReference type="PANTHER" id="PTHR10900:SF77">
    <property type="entry name" value="FI19380P1"/>
    <property type="match status" value="1"/>
</dbReference>
<proteinExistence type="predicted"/>
<evidence type="ECO:0000313" key="4">
    <source>
        <dbReference type="Proteomes" id="UP000031760"/>
    </source>
</evidence>
<dbReference type="AlphaFoldDB" id="W8VZ68"/>
<dbReference type="PROSITE" id="PS50213">
    <property type="entry name" value="FAS1"/>
    <property type="match status" value="2"/>
</dbReference>
<evidence type="ECO:0000313" key="3">
    <source>
        <dbReference type="EMBL" id="BAO54051.1"/>
    </source>
</evidence>
<name>W8VZ68_9FLAO</name>
<keyword evidence="1" id="KW-0732">Signal</keyword>
<dbReference type="Proteomes" id="UP000031760">
    <property type="component" value="Chromosome"/>
</dbReference>
<sequence>MRSFIFKVFLLIGFISVFTGCVDEDDNSNVINGPTALDFLVDSPNHSILIEALTRTQLEQNIDNSGSFTLFAPTDAAFNVFLQANGFGSVNAIPEDELRTLLLYHLQSEVRLVDQFNSQYYKTQASIDTSQMDAFVSLTSNALQINNRATVTLPDNRVSNGVVHVVDQVLELPSVVTLLAANPNFSNLVTALNQEGLSIVLADNADASAPFTVFAPSNAGFTALIVFDPNDNLNNFQDVLNQNNLDDKLLYHILGSQRLRLEDFESGVTINPLGTGNFAIDTTAGFTILDGSGTTTNLVATNITAFNGVIHQLDFVLRQN</sequence>
<dbReference type="EMBL" id="AP014548">
    <property type="protein sequence ID" value="BAO54051.1"/>
    <property type="molecule type" value="Genomic_DNA"/>
</dbReference>
<dbReference type="Pfam" id="PF02469">
    <property type="entry name" value="Fasciclin"/>
    <property type="match status" value="2"/>
</dbReference>
<dbReference type="InterPro" id="IPR000782">
    <property type="entry name" value="FAS1_domain"/>
</dbReference>
<dbReference type="InterPro" id="IPR050904">
    <property type="entry name" value="Adhesion/Biosynth-related"/>
</dbReference>
<dbReference type="InterPro" id="IPR036378">
    <property type="entry name" value="FAS1_dom_sf"/>
</dbReference>